<name>A0ACC1I639_9FUNG</name>
<feature type="non-terminal residue" evidence="1">
    <location>
        <position position="142"/>
    </location>
</feature>
<evidence type="ECO:0000313" key="1">
    <source>
        <dbReference type="EMBL" id="KAJ1886261.1"/>
    </source>
</evidence>
<protein>
    <submittedName>
        <fullName evidence="1">Uncharacterized protein</fullName>
    </submittedName>
</protein>
<sequence length="142" mass="15784">MGRLMCYIRSLFNIDDSGGSIGSNASVFKAKNKNSTPTKNLEKSNKGLIQKPQCDADYARRRSATQQCSIFAPPLPYASYESYNSNTRMFLNTGAVHIYKTALSEDAMLPLEDKGLGRIKAIYEAWFSKHGSLSRDKISGIF</sequence>
<dbReference type="EMBL" id="JANBPG010002306">
    <property type="protein sequence ID" value="KAJ1886261.1"/>
    <property type="molecule type" value="Genomic_DNA"/>
</dbReference>
<evidence type="ECO:0000313" key="2">
    <source>
        <dbReference type="Proteomes" id="UP001150581"/>
    </source>
</evidence>
<accession>A0ACC1I639</accession>
<reference evidence="1" key="1">
    <citation type="submission" date="2022-07" db="EMBL/GenBank/DDBJ databases">
        <title>Phylogenomic reconstructions and comparative analyses of Kickxellomycotina fungi.</title>
        <authorList>
            <person name="Reynolds N.K."/>
            <person name="Stajich J.E."/>
            <person name="Barry K."/>
            <person name="Grigoriev I.V."/>
            <person name="Crous P."/>
            <person name="Smith M.E."/>
        </authorList>
    </citation>
    <scope>NUCLEOTIDE SEQUENCE</scope>
    <source>
        <strain evidence="1">Benny 63K</strain>
    </source>
</reference>
<organism evidence="1 2">
    <name type="scientific">Kickxella alabastrina</name>
    <dbReference type="NCBI Taxonomy" id="61397"/>
    <lineage>
        <taxon>Eukaryota</taxon>
        <taxon>Fungi</taxon>
        <taxon>Fungi incertae sedis</taxon>
        <taxon>Zoopagomycota</taxon>
        <taxon>Kickxellomycotina</taxon>
        <taxon>Kickxellomycetes</taxon>
        <taxon>Kickxellales</taxon>
        <taxon>Kickxellaceae</taxon>
        <taxon>Kickxella</taxon>
    </lineage>
</organism>
<keyword evidence="2" id="KW-1185">Reference proteome</keyword>
<gene>
    <name evidence="1" type="ORF">LPJ66_009714</name>
</gene>
<dbReference type="Proteomes" id="UP001150581">
    <property type="component" value="Unassembled WGS sequence"/>
</dbReference>
<comment type="caution">
    <text evidence="1">The sequence shown here is derived from an EMBL/GenBank/DDBJ whole genome shotgun (WGS) entry which is preliminary data.</text>
</comment>
<proteinExistence type="predicted"/>